<dbReference type="PROSITE" id="PS51257">
    <property type="entry name" value="PROKAR_LIPOPROTEIN"/>
    <property type="match status" value="1"/>
</dbReference>
<dbReference type="RefSeq" id="WP_196192599.1">
    <property type="nucleotide sequence ID" value="NZ_JADPRT010000002.1"/>
</dbReference>
<feature type="region of interest" description="Disordered" evidence="1">
    <location>
        <begin position="26"/>
        <end position="63"/>
    </location>
</feature>
<feature type="compositionally biased region" description="Low complexity" evidence="1">
    <location>
        <begin position="29"/>
        <end position="52"/>
    </location>
</feature>
<dbReference type="AlphaFoldDB" id="A0A931FBG2"/>
<feature type="chain" id="PRO_5038689787" description="Lipoprotein with Yx(FWY)xxD motif" evidence="2">
    <location>
        <begin position="21"/>
        <end position="192"/>
    </location>
</feature>
<dbReference type="InterPro" id="IPR005297">
    <property type="entry name" value="Lipoprotein_repeat"/>
</dbReference>
<proteinExistence type="predicted"/>
<gene>
    <name evidence="3" type="ORF">I2501_05090</name>
</gene>
<evidence type="ECO:0000313" key="3">
    <source>
        <dbReference type="EMBL" id="MBF9067413.1"/>
    </source>
</evidence>
<dbReference type="GO" id="GO:0043448">
    <property type="term" value="P:alkane catabolic process"/>
    <property type="evidence" value="ECO:0007669"/>
    <property type="project" value="TreeGrafter"/>
</dbReference>
<sequence>MKTRVLVVTATVLLAGGVAAGCSSGGSTSGSASSSAPAATSGPASAPASAPTSGGGGSSPLALTTHTVNGVGTVVEANGRTVYFDNRDTTGKIVCTGGCAAVWVPVTTTSTPASVDGVTFGTVTRPDGTTQLTAEGHPVYTFSRDTTTSDAFGQGAKDSFSGQSFSWHAVTTATAGTATPSPTAPSGGYGGY</sequence>
<dbReference type="PANTHER" id="PTHR39335">
    <property type="entry name" value="BLL4220 PROTEIN"/>
    <property type="match status" value="1"/>
</dbReference>
<accession>A0A931FBG2</accession>
<dbReference type="PANTHER" id="PTHR39335:SF1">
    <property type="entry name" value="BLL4220 PROTEIN"/>
    <property type="match status" value="1"/>
</dbReference>
<evidence type="ECO:0008006" key="5">
    <source>
        <dbReference type="Google" id="ProtNLM"/>
    </source>
</evidence>
<evidence type="ECO:0000256" key="2">
    <source>
        <dbReference type="SAM" id="SignalP"/>
    </source>
</evidence>
<evidence type="ECO:0000313" key="4">
    <source>
        <dbReference type="Proteomes" id="UP000657385"/>
    </source>
</evidence>
<keyword evidence="4" id="KW-1185">Reference proteome</keyword>
<protein>
    <recommendedName>
        <fullName evidence="5">Lipoprotein with Yx(FWY)xxD motif</fullName>
    </recommendedName>
</protein>
<organism evidence="3 4">
    <name type="scientific">Streptacidiphilus fuscans</name>
    <dbReference type="NCBI Taxonomy" id="2789292"/>
    <lineage>
        <taxon>Bacteria</taxon>
        <taxon>Bacillati</taxon>
        <taxon>Actinomycetota</taxon>
        <taxon>Actinomycetes</taxon>
        <taxon>Kitasatosporales</taxon>
        <taxon>Streptomycetaceae</taxon>
        <taxon>Streptacidiphilus</taxon>
    </lineage>
</organism>
<dbReference type="Pfam" id="PF03640">
    <property type="entry name" value="Lipoprotein_15"/>
    <property type="match status" value="1"/>
</dbReference>
<keyword evidence="2" id="KW-0732">Signal</keyword>
<comment type="caution">
    <text evidence="3">The sequence shown here is derived from an EMBL/GenBank/DDBJ whole genome shotgun (WGS) entry which is preliminary data.</text>
</comment>
<dbReference type="Proteomes" id="UP000657385">
    <property type="component" value="Unassembled WGS sequence"/>
</dbReference>
<name>A0A931FBG2_9ACTN</name>
<dbReference type="EMBL" id="JADPRT010000002">
    <property type="protein sequence ID" value="MBF9067413.1"/>
    <property type="molecule type" value="Genomic_DNA"/>
</dbReference>
<reference evidence="3" key="1">
    <citation type="submission" date="2020-11" db="EMBL/GenBank/DDBJ databases">
        <title>Isolation and identification of active actinomycetes.</title>
        <authorList>
            <person name="Yu B."/>
        </authorList>
    </citation>
    <scope>NUCLEOTIDE SEQUENCE</scope>
    <source>
        <strain evidence="3">NEAU-YB345</strain>
    </source>
</reference>
<feature type="signal peptide" evidence="2">
    <location>
        <begin position="1"/>
        <end position="20"/>
    </location>
</feature>
<evidence type="ECO:0000256" key="1">
    <source>
        <dbReference type="SAM" id="MobiDB-lite"/>
    </source>
</evidence>